<sequence length="164" mass="18641">MKNVCRFWASLIITYLVASAVNAQDDIVYQDEDNSILVVMSSVPTMPHQAKTQKVNAAVTVKLQLKQETAVGLKFDPWKTTVVDIELENATSTSILEKQYLSAITRSLRSWFLSFDPNTISQETLQDHLTQHATFYFVGNDNSKWADKHWVIFSPDSIVKFPEN</sequence>
<evidence type="ECO:0000313" key="2">
    <source>
        <dbReference type="EMBL" id="GLR71523.1"/>
    </source>
</evidence>
<feature type="chain" id="PRO_5041368250" evidence="1">
    <location>
        <begin position="24"/>
        <end position="164"/>
    </location>
</feature>
<accession>A0AA37WIY4</accession>
<dbReference type="Proteomes" id="UP001156601">
    <property type="component" value="Unassembled WGS sequence"/>
</dbReference>
<name>A0AA37WIY4_9ALTE</name>
<keyword evidence="1" id="KW-0732">Signal</keyword>
<feature type="signal peptide" evidence="1">
    <location>
        <begin position="1"/>
        <end position="23"/>
    </location>
</feature>
<dbReference type="AlphaFoldDB" id="A0AA37WIY4"/>
<gene>
    <name evidence="2" type="ORF">GCM10007852_24310</name>
</gene>
<protein>
    <submittedName>
        <fullName evidence="2">Uncharacterized protein</fullName>
    </submittedName>
</protein>
<evidence type="ECO:0000256" key="1">
    <source>
        <dbReference type="SAM" id="SignalP"/>
    </source>
</evidence>
<reference evidence="2" key="2">
    <citation type="submission" date="2023-01" db="EMBL/GenBank/DDBJ databases">
        <title>Draft genome sequence of Agaribacter marinus strain NBRC 110023.</title>
        <authorList>
            <person name="Sun Q."/>
            <person name="Mori K."/>
        </authorList>
    </citation>
    <scope>NUCLEOTIDE SEQUENCE</scope>
    <source>
        <strain evidence="2">NBRC 110023</strain>
    </source>
</reference>
<dbReference type="EMBL" id="BSOT01000006">
    <property type="protein sequence ID" value="GLR71523.1"/>
    <property type="molecule type" value="Genomic_DNA"/>
</dbReference>
<organism evidence="2 3">
    <name type="scientific">Agaribacter marinus</name>
    <dbReference type="NCBI Taxonomy" id="1431249"/>
    <lineage>
        <taxon>Bacteria</taxon>
        <taxon>Pseudomonadati</taxon>
        <taxon>Pseudomonadota</taxon>
        <taxon>Gammaproteobacteria</taxon>
        <taxon>Alteromonadales</taxon>
        <taxon>Alteromonadaceae</taxon>
        <taxon>Agaribacter</taxon>
    </lineage>
</organism>
<dbReference type="RefSeq" id="WP_284217878.1">
    <property type="nucleotide sequence ID" value="NZ_BSOT01000006.1"/>
</dbReference>
<evidence type="ECO:0000313" key="3">
    <source>
        <dbReference type="Proteomes" id="UP001156601"/>
    </source>
</evidence>
<reference evidence="2" key="1">
    <citation type="journal article" date="2014" name="Int. J. Syst. Evol. Microbiol.">
        <title>Complete genome sequence of Corynebacterium casei LMG S-19264T (=DSM 44701T), isolated from a smear-ripened cheese.</title>
        <authorList>
            <consortium name="US DOE Joint Genome Institute (JGI-PGF)"/>
            <person name="Walter F."/>
            <person name="Albersmeier A."/>
            <person name="Kalinowski J."/>
            <person name="Ruckert C."/>
        </authorList>
    </citation>
    <scope>NUCLEOTIDE SEQUENCE</scope>
    <source>
        <strain evidence="2">NBRC 110023</strain>
    </source>
</reference>
<proteinExistence type="predicted"/>
<keyword evidence="3" id="KW-1185">Reference proteome</keyword>
<comment type="caution">
    <text evidence="2">The sequence shown here is derived from an EMBL/GenBank/DDBJ whole genome shotgun (WGS) entry which is preliminary data.</text>
</comment>